<dbReference type="SUPFAM" id="SSF47413">
    <property type="entry name" value="lambda repressor-like DNA-binding domains"/>
    <property type="match status" value="1"/>
</dbReference>
<feature type="compositionally biased region" description="Polar residues" evidence="1">
    <location>
        <begin position="105"/>
        <end position="116"/>
    </location>
</feature>
<dbReference type="GO" id="GO:0003677">
    <property type="term" value="F:DNA binding"/>
    <property type="evidence" value="ECO:0007669"/>
    <property type="project" value="InterPro"/>
</dbReference>
<dbReference type="RefSeq" id="WP_074206493.1">
    <property type="nucleotide sequence ID" value="NZ_FSQW01000002.1"/>
</dbReference>
<feature type="region of interest" description="Disordered" evidence="1">
    <location>
        <begin position="96"/>
        <end position="116"/>
    </location>
</feature>
<keyword evidence="2" id="KW-1133">Transmembrane helix</keyword>
<name>A0A1N6H938_9SPHN</name>
<dbReference type="PANTHER" id="PTHR34475">
    <property type="match status" value="1"/>
</dbReference>
<dbReference type="PANTHER" id="PTHR34475:SF1">
    <property type="entry name" value="CYTOSKELETON PROTEIN RODZ"/>
    <property type="match status" value="1"/>
</dbReference>
<dbReference type="SMART" id="SM00530">
    <property type="entry name" value="HTH_XRE"/>
    <property type="match status" value="1"/>
</dbReference>
<dbReference type="Pfam" id="PF13413">
    <property type="entry name" value="HTH_25"/>
    <property type="match status" value="1"/>
</dbReference>
<evidence type="ECO:0000259" key="3">
    <source>
        <dbReference type="PROSITE" id="PS50943"/>
    </source>
</evidence>
<evidence type="ECO:0000313" key="5">
    <source>
        <dbReference type="Proteomes" id="UP000185192"/>
    </source>
</evidence>
<feature type="transmembrane region" description="Helical" evidence="2">
    <location>
        <begin position="123"/>
        <end position="141"/>
    </location>
</feature>
<dbReference type="EMBL" id="FSQW01000002">
    <property type="protein sequence ID" value="SIO16229.1"/>
    <property type="molecule type" value="Genomic_DNA"/>
</dbReference>
<evidence type="ECO:0000256" key="2">
    <source>
        <dbReference type="SAM" id="Phobius"/>
    </source>
</evidence>
<evidence type="ECO:0000313" key="4">
    <source>
        <dbReference type="EMBL" id="SIO16229.1"/>
    </source>
</evidence>
<gene>
    <name evidence="4" type="ORF">SAMN02745824_3185</name>
</gene>
<dbReference type="InterPro" id="IPR001387">
    <property type="entry name" value="Cro/C1-type_HTH"/>
</dbReference>
<dbReference type="Proteomes" id="UP000185192">
    <property type="component" value="Unassembled WGS sequence"/>
</dbReference>
<feature type="region of interest" description="Disordered" evidence="1">
    <location>
        <begin position="276"/>
        <end position="295"/>
    </location>
</feature>
<dbReference type="STRING" id="1123272.SAMN02745824_3185"/>
<dbReference type="InterPro" id="IPR050400">
    <property type="entry name" value="Bact_Cytoskel_RodZ"/>
</dbReference>
<keyword evidence="5" id="KW-1185">Reference proteome</keyword>
<dbReference type="Pfam" id="PF13464">
    <property type="entry name" value="RodZ_C"/>
    <property type="match status" value="1"/>
</dbReference>
<dbReference type="CDD" id="cd00093">
    <property type="entry name" value="HTH_XRE"/>
    <property type="match status" value="1"/>
</dbReference>
<keyword evidence="2" id="KW-0472">Membrane</keyword>
<dbReference type="Gene3D" id="1.10.260.40">
    <property type="entry name" value="lambda repressor-like DNA-binding domains"/>
    <property type="match status" value="1"/>
</dbReference>
<evidence type="ECO:0000256" key="1">
    <source>
        <dbReference type="SAM" id="MobiDB-lite"/>
    </source>
</evidence>
<feature type="domain" description="HTH cro/C1-type" evidence="3">
    <location>
        <begin position="27"/>
        <end position="56"/>
    </location>
</feature>
<dbReference type="PROSITE" id="PS50943">
    <property type="entry name" value="HTH_CROC1"/>
    <property type="match status" value="1"/>
</dbReference>
<dbReference type="InterPro" id="IPR010982">
    <property type="entry name" value="Lambda_DNA-bd_dom_sf"/>
</dbReference>
<accession>A0A1N6H938</accession>
<dbReference type="OrthoDB" id="9790252at2"/>
<dbReference type="AlphaFoldDB" id="A0A1N6H938"/>
<organism evidence="4 5">
    <name type="scientific">Parasphingorhabdus marina DSM 22363</name>
    <dbReference type="NCBI Taxonomy" id="1123272"/>
    <lineage>
        <taxon>Bacteria</taxon>
        <taxon>Pseudomonadati</taxon>
        <taxon>Pseudomonadota</taxon>
        <taxon>Alphaproteobacteria</taxon>
        <taxon>Sphingomonadales</taxon>
        <taxon>Sphingomonadaceae</taxon>
        <taxon>Parasphingorhabdus</taxon>
    </lineage>
</organism>
<protein>
    <submittedName>
        <fullName evidence="4">Protein RodZ, contains Xre-like HTH and DUF4115 domains</fullName>
    </submittedName>
</protein>
<proteinExistence type="predicted"/>
<dbReference type="InterPro" id="IPR025194">
    <property type="entry name" value="RodZ-like_C"/>
</dbReference>
<reference evidence="5" key="1">
    <citation type="submission" date="2016-11" db="EMBL/GenBank/DDBJ databases">
        <authorList>
            <person name="Varghese N."/>
            <person name="Submissions S."/>
        </authorList>
    </citation>
    <scope>NUCLEOTIDE SEQUENCE [LARGE SCALE GENOMIC DNA]</scope>
    <source>
        <strain evidence="5">DSM 22363</strain>
    </source>
</reference>
<feature type="compositionally biased region" description="Low complexity" evidence="1">
    <location>
        <begin position="280"/>
        <end position="295"/>
    </location>
</feature>
<sequence length="295" mass="30642">MAAESIDNEENDDGVAELSLHSAGQLLKQAREQKNLTIEEVAKTTRIPQRHLSSIEIGDFEALPGRTYAIGFGKSYARAVGLSDAAIGTQLREEMDDQGHAAYQPETSGYSPASPSSIPPKTLAVVAAGLGAIILVGYIVWRTVILQPSDFDALGNSTDLADNGNSASDIVTDGTIPAAAGDQPSADGTVVLTATETVWLKIYDENGDRLFEKEMAPGETYTVPSDAAGPQILTGRPDALTVTIDGNVIPALGTAERTIKDVGISAAALLARNNVGSEASSSVGNTNSGNSDNAE</sequence>
<keyword evidence="2" id="KW-0812">Transmembrane</keyword>